<dbReference type="Gene3D" id="2.40.37.10">
    <property type="entry name" value="Lyase, Ornithine Decarboxylase, Chain A, domain 1"/>
    <property type="match status" value="1"/>
</dbReference>
<dbReference type="EMBL" id="JBHSTQ010000003">
    <property type="protein sequence ID" value="MFC6385804.1"/>
    <property type="molecule type" value="Genomic_DNA"/>
</dbReference>
<dbReference type="InterPro" id="IPR005730">
    <property type="entry name" value="Nsp_de-COase"/>
</dbReference>
<evidence type="ECO:0000256" key="4">
    <source>
        <dbReference type="ARBA" id="ARBA00023066"/>
    </source>
</evidence>
<dbReference type="InterPro" id="IPR029066">
    <property type="entry name" value="PLP-binding_barrel"/>
</dbReference>
<dbReference type="PANTHER" id="PTHR43727:SF1">
    <property type="entry name" value="CARBOXYNORSPERMIDINE_CARBOXYSPERMIDINE DECARBOXYLASE"/>
    <property type="match status" value="1"/>
</dbReference>
<dbReference type="InterPro" id="IPR009006">
    <property type="entry name" value="Ala_racemase/Decarboxylase_C"/>
</dbReference>
<organism evidence="7 8">
    <name type="scientific">Sporolactobacillus kofuensis</name>
    <dbReference type="NCBI Taxonomy" id="269672"/>
    <lineage>
        <taxon>Bacteria</taxon>
        <taxon>Bacillati</taxon>
        <taxon>Bacillota</taxon>
        <taxon>Bacilli</taxon>
        <taxon>Bacillales</taxon>
        <taxon>Sporolactobacillaceae</taxon>
        <taxon>Sporolactobacillus</taxon>
    </lineage>
</organism>
<evidence type="ECO:0000259" key="6">
    <source>
        <dbReference type="Pfam" id="PF00278"/>
    </source>
</evidence>
<dbReference type="SUPFAM" id="SSF50621">
    <property type="entry name" value="Alanine racemase C-terminal domain-like"/>
    <property type="match status" value="1"/>
</dbReference>
<comment type="caution">
    <text evidence="7">The sequence shown here is derived from an EMBL/GenBank/DDBJ whole genome shotgun (WGS) entry which is preliminary data.</text>
</comment>
<dbReference type="PIRSF" id="PIRSF038941">
    <property type="entry name" value="NspC"/>
    <property type="match status" value="1"/>
</dbReference>
<dbReference type="Pfam" id="PF00278">
    <property type="entry name" value="Orn_DAP_Arg_deC"/>
    <property type="match status" value="1"/>
</dbReference>
<dbReference type="Proteomes" id="UP001596267">
    <property type="component" value="Unassembled WGS sequence"/>
</dbReference>
<protein>
    <submittedName>
        <fullName evidence="7">Carboxynorspermidine decarboxylase</fullName>
        <ecNumber evidence="7">4.1.1.96</ecNumber>
    </submittedName>
</protein>
<dbReference type="RefSeq" id="WP_253052607.1">
    <property type="nucleotide sequence ID" value="NZ_JAMXWN010000002.1"/>
</dbReference>
<dbReference type="GO" id="GO:0016829">
    <property type="term" value="F:lyase activity"/>
    <property type="evidence" value="ECO:0007669"/>
    <property type="project" value="UniProtKB-KW"/>
</dbReference>
<keyword evidence="5 7" id="KW-0456">Lyase</keyword>
<dbReference type="NCBIfam" id="TIGR01047">
    <property type="entry name" value="nspC"/>
    <property type="match status" value="1"/>
</dbReference>
<evidence type="ECO:0000256" key="2">
    <source>
        <dbReference type="ARBA" id="ARBA00022793"/>
    </source>
</evidence>
<dbReference type="CDD" id="cd06829">
    <property type="entry name" value="PLPDE_III_CANSDC"/>
    <property type="match status" value="1"/>
</dbReference>
<comment type="cofactor">
    <cofactor evidence="1">
        <name>pyridoxal 5'-phosphate</name>
        <dbReference type="ChEBI" id="CHEBI:597326"/>
    </cofactor>
</comment>
<feature type="domain" description="Orn/DAP/Arg decarboxylase 2 C-terminal" evidence="6">
    <location>
        <begin position="143"/>
        <end position="334"/>
    </location>
</feature>
<proteinExistence type="predicted"/>
<name>A0ABW1WF61_9BACL</name>
<keyword evidence="4" id="KW-0745">Spermidine biosynthesis</keyword>
<evidence type="ECO:0000256" key="1">
    <source>
        <dbReference type="ARBA" id="ARBA00001933"/>
    </source>
</evidence>
<dbReference type="SUPFAM" id="SSF51419">
    <property type="entry name" value="PLP-binding barrel"/>
    <property type="match status" value="1"/>
</dbReference>
<accession>A0ABW1WF61</accession>
<sequence>MNIDFTKAPSPSYLIDERLLVKNLEILKQLQERTGCKILLAQKAFSMFAYYPLIGEYLSGVASSSLYEARLGREEMNKEVHIYSPAYDDKDFAEILEVSDHVVFNSFGQWAKFKEQVKNAPRHIECGMRVNPEYSEVETGLYDPCAPYSRMGVTEANFDPEALDGLDGLHFHTLCEQNSDALEHTLAVVERKFGNYLKGMKWINFGGGHHITRQDYDLDRLAQCITAIKEKYDLEVYLEPGEAVALNTGYLVTTVLDVFENGMPIAILDTSATCHMPDVLEMPYRPEIINAGKPGEQAHTYRLGGPTCLSGDVIGDYSFDQPLQVGDRLVFCDMAIYSMVKNNTFNGIALPAIASYNEEDGIRVIKEFSYDDFRSRLS</sequence>
<dbReference type="PANTHER" id="PTHR43727">
    <property type="entry name" value="DIAMINOPIMELATE DECARBOXYLASE"/>
    <property type="match status" value="1"/>
</dbReference>
<dbReference type="EC" id="4.1.1.96" evidence="7"/>
<evidence type="ECO:0000256" key="5">
    <source>
        <dbReference type="ARBA" id="ARBA00023239"/>
    </source>
</evidence>
<keyword evidence="3" id="KW-0663">Pyridoxal phosphate</keyword>
<dbReference type="Gene3D" id="3.20.20.10">
    <property type="entry name" value="Alanine racemase"/>
    <property type="match status" value="1"/>
</dbReference>
<gene>
    <name evidence="7" type="primary">nspC</name>
    <name evidence="7" type="ORF">ACFP7A_04250</name>
</gene>
<dbReference type="InterPro" id="IPR022643">
    <property type="entry name" value="De-COase2_C"/>
</dbReference>
<evidence type="ECO:0000256" key="3">
    <source>
        <dbReference type="ARBA" id="ARBA00022898"/>
    </source>
</evidence>
<keyword evidence="8" id="KW-1185">Reference proteome</keyword>
<evidence type="ECO:0000313" key="7">
    <source>
        <dbReference type="EMBL" id="MFC6385804.1"/>
    </source>
</evidence>
<keyword evidence="2" id="KW-0210">Decarboxylase</keyword>
<reference evidence="8" key="1">
    <citation type="journal article" date="2019" name="Int. J. Syst. Evol. Microbiol.">
        <title>The Global Catalogue of Microorganisms (GCM) 10K type strain sequencing project: providing services to taxonomists for standard genome sequencing and annotation.</title>
        <authorList>
            <consortium name="The Broad Institute Genomics Platform"/>
            <consortium name="The Broad Institute Genome Sequencing Center for Infectious Disease"/>
            <person name="Wu L."/>
            <person name="Ma J."/>
        </authorList>
    </citation>
    <scope>NUCLEOTIDE SEQUENCE [LARGE SCALE GENOMIC DNA]</scope>
    <source>
        <strain evidence="8">CCUG 42001</strain>
    </source>
</reference>
<evidence type="ECO:0000313" key="8">
    <source>
        <dbReference type="Proteomes" id="UP001596267"/>
    </source>
</evidence>